<keyword evidence="3" id="KW-1185">Reference proteome</keyword>
<dbReference type="NCBIfam" id="NF033218">
    <property type="entry name" value="anchor_AmaP"/>
    <property type="match status" value="1"/>
</dbReference>
<accession>A0A0F0CLL1</accession>
<sequence length="161" mass="17918">MSTIQSSSNIQICLHVVSGFFFIAGIITPLRVSAKLRKDKVITIQNPDGEVKVAISAVEEYVRKVAKTIPDIISMKSVIGYNRKGININARVTISAGTNIPEITERIQFEVKNKIQGMLGIDEKINIFMQVNKVVGDVPSVTSHQDIPHLSKRQTIPYREM</sequence>
<evidence type="ECO:0000313" key="2">
    <source>
        <dbReference type="EMBL" id="KJJ84198.1"/>
    </source>
</evidence>
<comment type="caution">
    <text evidence="2">The sequence shown here is derived from an EMBL/GenBank/DDBJ whole genome shotgun (WGS) entry which is preliminary data.</text>
</comment>
<keyword evidence="1" id="KW-1133">Transmembrane helix</keyword>
<dbReference type="AlphaFoldDB" id="A0A0F0CLL1"/>
<dbReference type="EMBL" id="JYNY01000389">
    <property type="protein sequence ID" value="KJJ84198.1"/>
    <property type="molecule type" value="Genomic_DNA"/>
</dbReference>
<feature type="transmembrane region" description="Helical" evidence="1">
    <location>
        <begin position="12"/>
        <end position="30"/>
    </location>
</feature>
<proteinExistence type="predicted"/>
<name>A0A0F0CLL1_9BACT</name>
<keyword evidence="1" id="KW-0472">Membrane</keyword>
<protein>
    <submittedName>
        <fullName evidence="2">Protein containing DUF322</fullName>
    </submittedName>
</protein>
<reference evidence="2 3" key="1">
    <citation type="submission" date="2015-02" db="EMBL/GenBank/DDBJ databases">
        <title>Single-cell genomics of uncultivated deep-branching MTB reveals a conserved set of magnetosome genes.</title>
        <authorList>
            <person name="Kolinko S."/>
            <person name="Richter M."/>
            <person name="Glockner F.O."/>
            <person name="Brachmann A."/>
            <person name="Schuler D."/>
        </authorList>
    </citation>
    <scope>NUCLEOTIDE SEQUENCE [LARGE SCALE GENOMIC DNA]</scope>
    <source>
        <strain evidence="2">SKK-01</strain>
    </source>
</reference>
<keyword evidence="1" id="KW-0812">Transmembrane</keyword>
<evidence type="ECO:0000256" key="1">
    <source>
        <dbReference type="SAM" id="Phobius"/>
    </source>
</evidence>
<organism evidence="2 3">
    <name type="scientific">Candidatus Omnitrophus magneticus</name>
    <dbReference type="NCBI Taxonomy" id="1609969"/>
    <lineage>
        <taxon>Bacteria</taxon>
        <taxon>Pseudomonadati</taxon>
        <taxon>Candidatus Omnitrophota</taxon>
        <taxon>Candidatus Omnitrophus</taxon>
    </lineage>
</organism>
<evidence type="ECO:0000313" key="3">
    <source>
        <dbReference type="Proteomes" id="UP000033428"/>
    </source>
</evidence>
<dbReference type="Proteomes" id="UP000033428">
    <property type="component" value="Unassembled WGS sequence"/>
</dbReference>
<gene>
    <name evidence="2" type="ORF">OMAG_001940</name>
</gene>